<name>A0AAX3MW67_9BACL</name>
<dbReference type="EMBL" id="CP118101">
    <property type="protein sequence ID" value="WDH81391.1"/>
    <property type="molecule type" value="Genomic_DNA"/>
</dbReference>
<dbReference type="RefSeq" id="WP_274358902.1">
    <property type="nucleotide sequence ID" value="NZ_CP118101.1"/>
</dbReference>
<evidence type="ECO:0000259" key="1">
    <source>
        <dbReference type="Pfam" id="PF07969"/>
    </source>
</evidence>
<dbReference type="Proteomes" id="UP001220962">
    <property type="component" value="Chromosome"/>
</dbReference>
<dbReference type="GO" id="GO:0016814">
    <property type="term" value="F:hydrolase activity, acting on carbon-nitrogen (but not peptide) bonds, in cyclic amidines"/>
    <property type="evidence" value="ECO:0007669"/>
    <property type="project" value="TreeGrafter"/>
</dbReference>
<sequence length="341" mass="37900">MMSEIWKCKGFANAHTHLDKGMLVPEVVYVDAPASIRGGWTREKKAEFTKMDIYARAEKALLQMIRYGTTYVRTHVDVDPVVGLKGIEAMLELQQAYAKQIIIDITAFNQEGFDRFPEIEKLLQEALTMGRMGLGGHTLVDVDGKLHIRKMMALAEQFDVPWLEFHTDESGKPEDFLLPFLAEQALEQECGDKIYAIHCNSLATVPDLEAAKTIELMANAKLHVTVCPTAVATRPITRTKELLKAGIPVALGSDNMGDLFNPLGGGNMLGYAQLLAYVQRFYEPEEQLALLEVIRRGPADPLSASSHHELNVSVVFETQEARELLSHVPLPQIVQDKVCSA</sequence>
<protein>
    <submittedName>
        <fullName evidence="2">Amidohydrolase family protein</fullName>
    </submittedName>
</protein>
<dbReference type="InterPro" id="IPR052349">
    <property type="entry name" value="Metallo-hydrolase_Enzymes"/>
</dbReference>
<dbReference type="InterPro" id="IPR013108">
    <property type="entry name" value="Amidohydro_3"/>
</dbReference>
<accession>A0AAX3MW67</accession>
<proteinExistence type="predicted"/>
<dbReference type="SUPFAM" id="SSF51556">
    <property type="entry name" value="Metallo-dependent hydrolases"/>
    <property type="match status" value="1"/>
</dbReference>
<gene>
    <name evidence="2" type="ORF">PUW23_17890</name>
</gene>
<reference evidence="2" key="1">
    <citation type="submission" date="2023-02" db="EMBL/GenBank/DDBJ databases">
        <title>Pathogen: clinical or host-associated sample.</title>
        <authorList>
            <person name="Hergert J."/>
            <person name="Casey R."/>
            <person name="Wagner J."/>
            <person name="Young E.L."/>
            <person name="Oakeson K.F."/>
        </authorList>
    </citation>
    <scope>NUCLEOTIDE SEQUENCE</scope>
    <source>
        <strain evidence="2">2022CK-00830</strain>
    </source>
</reference>
<dbReference type="Pfam" id="PF07969">
    <property type="entry name" value="Amidohydro_3"/>
    <property type="match status" value="1"/>
</dbReference>
<feature type="domain" description="Amidohydrolase 3" evidence="1">
    <location>
        <begin position="56"/>
        <end position="295"/>
    </location>
</feature>
<dbReference type="Gene3D" id="3.20.20.140">
    <property type="entry name" value="Metal-dependent hydrolases"/>
    <property type="match status" value="1"/>
</dbReference>
<organism evidence="2 3">
    <name type="scientific">Paenibacillus urinalis</name>
    <dbReference type="NCBI Taxonomy" id="521520"/>
    <lineage>
        <taxon>Bacteria</taxon>
        <taxon>Bacillati</taxon>
        <taxon>Bacillota</taxon>
        <taxon>Bacilli</taxon>
        <taxon>Bacillales</taxon>
        <taxon>Paenibacillaceae</taxon>
        <taxon>Paenibacillus</taxon>
    </lineage>
</organism>
<evidence type="ECO:0000313" key="2">
    <source>
        <dbReference type="EMBL" id="WDH81391.1"/>
    </source>
</evidence>
<dbReference type="AlphaFoldDB" id="A0AAX3MW67"/>
<dbReference type="InterPro" id="IPR032466">
    <property type="entry name" value="Metal_Hydrolase"/>
</dbReference>
<dbReference type="PANTHER" id="PTHR32027">
    <property type="entry name" value="CYTOSINE DEAMINASE"/>
    <property type="match status" value="1"/>
</dbReference>
<dbReference type="PANTHER" id="PTHR32027:SF9">
    <property type="entry name" value="BLL3847 PROTEIN"/>
    <property type="match status" value="1"/>
</dbReference>
<evidence type="ECO:0000313" key="3">
    <source>
        <dbReference type="Proteomes" id="UP001220962"/>
    </source>
</evidence>